<protein>
    <recommendedName>
        <fullName evidence="1">non-specific serine/threonine protein kinase</fullName>
        <ecNumber evidence="1">2.7.11.1</ecNumber>
    </recommendedName>
</protein>
<keyword evidence="2 10" id="KW-0723">Serine/threonine-protein kinase</keyword>
<comment type="catalytic activity">
    <reaction evidence="7">
        <text>L-threonyl-[protein] + ATP = O-phospho-L-threonyl-[protein] + ADP + H(+)</text>
        <dbReference type="Rhea" id="RHEA:46608"/>
        <dbReference type="Rhea" id="RHEA-COMP:11060"/>
        <dbReference type="Rhea" id="RHEA-COMP:11605"/>
        <dbReference type="ChEBI" id="CHEBI:15378"/>
        <dbReference type="ChEBI" id="CHEBI:30013"/>
        <dbReference type="ChEBI" id="CHEBI:30616"/>
        <dbReference type="ChEBI" id="CHEBI:61977"/>
        <dbReference type="ChEBI" id="CHEBI:456216"/>
        <dbReference type="EC" id="2.7.11.1"/>
    </reaction>
</comment>
<evidence type="ECO:0000256" key="4">
    <source>
        <dbReference type="ARBA" id="ARBA00022741"/>
    </source>
</evidence>
<dbReference type="FunFam" id="1.10.510.10:FF:000300">
    <property type="entry name" value="Calmodulin-binding receptor-like cytoplasmic kinase 3"/>
    <property type="match status" value="1"/>
</dbReference>
<name>A0AAN9EYD4_CLITE</name>
<dbReference type="InterPro" id="IPR011009">
    <property type="entry name" value="Kinase-like_dom_sf"/>
</dbReference>
<proteinExistence type="inferred from homology"/>
<evidence type="ECO:0000256" key="1">
    <source>
        <dbReference type="ARBA" id="ARBA00012513"/>
    </source>
</evidence>
<dbReference type="InterPro" id="IPR017441">
    <property type="entry name" value="Protein_kinase_ATP_BS"/>
</dbReference>
<dbReference type="PROSITE" id="PS50011">
    <property type="entry name" value="PROTEIN_KINASE_DOM"/>
    <property type="match status" value="1"/>
</dbReference>
<dbReference type="Gene3D" id="1.10.510.10">
    <property type="entry name" value="Transferase(Phosphotransferase) domain 1"/>
    <property type="match status" value="1"/>
</dbReference>
<dbReference type="PANTHER" id="PTHR47989:SF71">
    <property type="entry name" value="PROTEIN KINASE DOMAIN-CONTAINING PROTEIN"/>
    <property type="match status" value="1"/>
</dbReference>
<dbReference type="EMBL" id="JAYKXN010000008">
    <property type="protein sequence ID" value="KAK7264871.1"/>
    <property type="molecule type" value="Genomic_DNA"/>
</dbReference>
<evidence type="ECO:0000256" key="2">
    <source>
        <dbReference type="ARBA" id="ARBA00022527"/>
    </source>
</evidence>
<evidence type="ECO:0000256" key="6">
    <source>
        <dbReference type="ARBA" id="ARBA00022840"/>
    </source>
</evidence>
<feature type="domain" description="Protein kinase" evidence="13">
    <location>
        <begin position="214"/>
        <end position="488"/>
    </location>
</feature>
<evidence type="ECO:0000256" key="12">
    <source>
        <dbReference type="SAM" id="SignalP"/>
    </source>
</evidence>
<dbReference type="Proteomes" id="UP001359559">
    <property type="component" value="Unassembled WGS sequence"/>
</dbReference>
<keyword evidence="4 9" id="KW-0547">Nucleotide-binding</keyword>
<feature type="binding site" evidence="9">
    <location>
        <position position="242"/>
    </location>
    <ligand>
        <name>ATP</name>
        <dbReference type="ChEBI" id="CHEBI:30616"/>
    </ligand>
</feature>
<keyword evidence="11" id="KW-0472">Membrane</keyword>
<dbReference type="EC" id="2.7.11.1" evidence="1"/>
<dbReference type="SUPFAM" id="SSF56112">
    <property type="entry name" value="Protein kinase-like (PK-like)"/>
    <property type="match status" value="1"/>
</dbReference>
<evidence type="ECO:0000259" key="13">
    <source>
        <dbReference type="PROSITE" id="PS50011"/>
    </source>
</evidence>
<dbReference type="GO" id="GO:0004674">
    <property type="term" value="F:protein serine/threonine kinase activity"/>
    <property type="evidence" value="ECO:0007669"/>
    <property type="project" value="UniProtKB-KW"/>
</dbReference>
<dbReference type="FunFam" id="3.30.200.20:FF:000340">
    <property type="entry name" value="Calmodulin-binding receptor-like cytoplasmic kinase 3"/>
    <property type="match status" value="1"/>
</dbReference>
<keyword evidence="15" id="KW-1185">Reference proteome</keyword>
<feature type="signal peptide" evidence="12">
    <location>
        <begin position="1"/>
        <end position="19"/>
    </location>
</feature>
<keyword evidence="11" id="KW-0812">Transmembrane</keyword>
<dbReference type="CDD" id="cd14066">
    <property type="entry name" value="STKc_IRAK"/>
    <property type="match status" value="1"/>
</dbReference>
<dbReference type="Gene3D" id="3.30.200.20">
    <property type="entry name" value="Phosphorylase Kinase, domain 1"/>
    <property type="match status" value="1"/>
</dbReference>
<keyword evidence="11" id="KW-1133">Transmembrane helix</keyword>
<evidence type="ECO:0000256" key="8">
    <source>
        <dbReference type="ARBA" id="ARBA00048679"/>
    </source>
</evidence>
<dbReference type="InterPro" id="IPR000719">
    <property type="entry name" value="Prot_kinase_dom"/>
</dbReference>
<feature type="transmembrane region" description="Helical" evidence="11">
    <location>
        <begin position="121"/>
        <end position="141"/>
    </location>
</feature>
<organism evidence="14 15">
    <name type="scientific">Clitoria ternatea</name>
    <name type="common">Butterfly pea</name>
    <dbReference type="NCBI Taxonomy" id="43366"/>
    <lineage>
        <taxon>Eukaryota</taxon>
        <taxon>Viridiplantae</taxon>
        <taxon>Streptophyta</taxon>
        <taxon>Embryophyta</taxon>
        <taxon>Tracheophyta</taxon>
        <taxon>Spermatophyta</taxon>
        <taxon>Magnoliopsida</taxon>
        <taxon>eudicotyledons</taxon>
        <taxon>Gunneridae</taxon>
        <taxon>Pentapetalae</taxon>
        <taxon>rosids</taxon>
        <taxon>fabids</taxon>
        <taxon>Fabales</taxon>
        <taxon>Fabaceae</taxon>
        <taxon>Papilionoideae</taxon>
        <taxon>50 kb inversion clade</taxon>
        <taxon>NPAAA clade</taxon>
        <taxon>indigoferoid/millettioid clade</taxon>
        <taxon>Phaseoleae</taxon>
        <taxon>Clitoria</taxon>
    </lineage>
</organism>
<comment type="similarity">
    <text evidence="10">Belongs to the protein kinase superfamily.</text>
</comment>
<dbReference type="InterPro" id="IPR001245">
    <property type="entry name" value="Ser-Thr/Tyr_kinase_cat_dom"/>
</dbReference>
<comment type="caution">
    <text evidence="14">The sequence shown here is derived from an EMBL/GenBank/DDBJ whole genome shotgun (WGS) entry which is preliminary data.</text>
</comment>
<evidence type="ECO:0000313" key="14">
    <source>
        <dbReference type="EMBL" id="KAK7264871.1"/>
    </source>
</evidence>
<accession>A0AAN9EYD4</accession>
<dbReference type="Pfam" id="PF07714">
    <property type="entry name" value="PK_Tyr_Ser-Thr"/>
    <property type="match status" value="1"/>
</dbReference>
<dbReference type="SMART" id="SM00220">
    <property type="entry name" value="S_TKc"/>
    <property type="match status" value="1"/>
</dbReference>
<dbReference type="InterPro" id="IPR008271">
    <property type="entry name" value="Ser/Thr_kinase_AS"/>
</dbReference>
<keyword evidence="12" id="KW-0732">Signal</keyword>
<sequence length="500" mass="55873">MAITGLLLVLLLQWSTIFGSAFVLQSKDCGTDWVAHSYLSHGKDVFYINGNVVSKVAFCKALQSYSANGCDVKHYFGSINCVLDVSFVNLASKAGRKILQKDLSNESTSQRDSKSLSDHRVGIFAGGVLLVCCAVLCPCFYAKRRKATSHAVLSKDPNSMDLASSFEASVSEKIPASPFRVPPSPSRFSTSPKLNRLQSLHLNLSQVARATRNFSETLQIGEGGFGTVYKAKLEDGLVVAVKRAKREHFESLRTEFSSEIELLAKIDHRNLVKLLGYIDKGHERLLITEYVPNGTLREHLDGLRGKVLDFNQRLEIAIDVAHGLTYLHLYAEKQIIHRDVKSSNILLTESMRAKVADFGFARLGPVNTEQTHISTKVKGTVGYLDPEYMKTYQLTPKSDVYSFGILLLEILTGRRPVELKKTVEERVTLRWAFRKYNEGSVVELVDPLMEEAVNADVLMKMFDLAFQCAAPIRADRPDMKSVGEQLWAIRADYLKSARRE</sequence>
<comment type="catalytic activity">
    <reaction evidence="8">
        <text>L-seryl-[protein] + ATP = O-phospho-L-seryl-[protein] + ADP + H(+)</text>
        <dbReference type="Rhea" id="RHEA:17989"/>
        <dbReference type="Rhea" id="RHEA-COMP:9863"/>
        <dbReference type="Rhea" id="RHEA-COMP:11604"/>
        <dbReference type="ChEBI" id="CHEBI:15378"/>
        <dbReference type="ChEBI" id="CHEBI:29999"/>
        <dbReference type="ChEBI" id="CHEBI:30616"/>
        <dbReference type="ChEBI" id="CHEBI:83421"/>
        <dbReference type="ChEBI" id="CHEBI:456216"/>
        <dbReference type="EC" id="2.7.11.1"/>
    </reaction>
</comment>
<dbReference type="PROSITE" id="PS00107">
    <property type="entry name" value="PROTEIN_KINASE_ATP"/>
    <property type="match status" value="1"/>
</dbReference>
<gene>
    <name evidence="14" type="ORF">RJT34_32484</name>
</gene>
<evidence type="ECO:0000256" key="3">
    <source>
        <dbReference type="ARBA" id="ARBA00022679"/>
    </source>
</evidence>
<evidence type="ECO:0000256" key="5">
    <source>
        <dbReference type="ARBA" id="ARBA00022777"/>
    </source>
</evidence>
<evidence type="ECO:0000256" key="7">
    <source>
        <dbReference type="ARBA" id="ARBA00047899"/>
    </source>
</evidence>
<dbReference type="PROSITE" id="PS00108">
    <property type="entry name" value="PROTEIN_KINASE_ST"/>
    <property type="match status" value="1"/>
</dbReference>
<evidence type="ECO:0000313" key="15">
    <source>
        <dbReference type="Proteomes" id="UP001359559"/>
    </source>
</evidence>
<reference evidence="14 15" key="1">
    <citation type="submission" date="2024-01" db="EMBL/GenBank/DDBJ databases">
        <title>The genomes of 5 underutilized Papilionoideae crops provide insights into root nodulation and disease resistance.</title>
        <authorList>
            <person name="Yuan L."/>
        </authorList>
    </citation>
    <scope>NUCLEOTIDE SEQUENCE [LARGE SCALE GENOMIC DNA]</scope>
    <source>
        <strain evidence="14">LY-2023</strain>
        <tissue evidence="14">Leaf</tissue>
    </source>
</reference>
<feature type="chain" id="PRO_5043028410" description="non-specific serine/threonine protein kinase" evidence="12">
    <location>
        <begin position="20"/>
        <end position="500"/>
    </location>
</feature>
<dbReference type="GO" id="GO:0005524">
    <property type="term" value="F:ATP binding"/>
    <property type="evidence" value="ECO:0007669"/>
    <property type="project" value="UniProtKB-UniRule"/>
</dbReference>
<evidence type="ECO:0000256" key="9">
    <source>
        <dbReference type="PROSITE-ProRule" id="PRU10141"/>
    </source>
</evidence>
<dbReference type="AlphaFoldDB" id="A0AAN9EYD4"/>
<keyword evidence="5" id="KW-0418">Kinase</keyword>
<evidence type="ECO:0000256" key="11">
    <source>
        <dbReference type="SAM" id="Phobius"/>
    </source>
</evidence>
<keyword evidence="6 9" id="KW-0067">ATP-binding</keyword>
<evidence type="ECO:0000256" key="10">
    <source>
        <dbReference type="RuleBase" id="RU000304"/>
    </source>
</evidence>
<dbReference type="PANTHER" id="PTHR47989">
    <property type="entry name" value="OS01G0750732 PROTEIN"/>
    <property type="match status" value="1"/>
</dbReference>
<keyword evidence="3" id="KW-0808">Transferase</keyword>